<dbReference type="SMART" id="SM00320">
    <property type="entry name" value="WD40"/>
    <property type="match status" value="5"/>
</dbReference>
<dbReference type="InterPro" id="IPR015943">
    <property type="entry name" value="WD40/YVTN_repeat-like_dom_sf"/>
</dbReference>
<dbReference type="Pfam" id="PF00400">
    <property type="entry name" value="WD40"/>
    <property type="match status" value="1"/>
</dbReference>
<evidence type="ECO:0000256" key="2">
    <source>
        <dbReference type="ARBA" id="ARBA00022574"/>
    </source>
</evidence>
<dbReference type="AlphaFoldDB" id="A0A2R5G579"/>
<dbReference type="Gene3D" id="2.130.10.10">
    <property type="entry name" value="YVTN repeat-like/Quinoprotein amine dehydrogenase"/>
    <property type="match status" value="1"/>
</dbReference>
<dbReference type="SUPFAM" id="SSF50978">
    <property type="entry name" value="WD40 repeat-like"/>
    <property type="match status" value="1"/>
</dbReference>
<evidence type="ECO:0000256" key="1">
    <source>
        <dbReference type="ARBA" id="ARBA00004123"/>
    </source>
</evidence>
<dbReference type="EMBL" id="BEYU01000019">
    <property type="protein sequence ID" value="GBG26130.1"/>
    <property type="molecule type" value="Genomic_DNA"/>
</dbReference>
<dbReference type="InterPro" id="IPR001680">
    <property type="entry name" value="WD40_rpt"/>
</dbReference>
<accession>A0A2R5G579</accession>
<feature type="repeat" description="WD" evidence="5">
    <location>
        <begin position="263"/>
        <end position="305"/>
    </location>
</feature>
<keyword evidence="4" id="KW-0539">Nucleus</keyword>
<keyword evidence="3" id="KW-0677">Repeat</keyword>
<keyword evidence="2 5" id="KW-0853">WD repeat</keyword>
<reference evidence="6 7" key="1">
    <citation type="submission" date="2017-12" db="EMBL/GenBank/DDBJ databases">
        <title>Sequencing, de novo assembly and annotation of complete genome of a new Thraustochytrid species, strain FCC1311.</title>
        <authorList>
            <person name="Sedici K."/>
            <person name="Godart F."/>
            <person name="Aiese Cigliano R."/>
            <person name="Sanseverino W."/>
            <person name="Barakat M."/>
            <person name="Ortet P."/>
            <person name="Marechal E."/>
            <person name="Cagnac O."/>
            <person name="Amato A."/>
        </authorList>
    </citation>
    <scope>NUCLEOTIDE SEQUENCE [LARGE SCALE GENOMIC DNA]</scope>
</reference>
<dbReference type="PROSITE" id="PS50082">
    <property type="entry name" value="WD_REPEATS_2"/>
    <property type="match status" value="1"/>
</dbReference>
<organism evidence="6 7">
    <name type="scientific">Hondaea fermentalgiana</name>
    <dbReference type="NCBI Taxonomy" id="2315210"/>
    <lineage>
        <taxon>Eukaryota</taxon>
        <taxon>Sar</taxon>
        <taxon>Stramenopiles</taxon>
        <taxon>Bigyra</taxon>
        <taxon>Labyrinthulomycetes</taxon>
        <taxon>Thraustochytrida</taxon>
        <taxon>Thraustochytriidae</taxon>
        <taxon>Hondaea</taxon>
    </lineage>
</organism>
<comment type="subcellular location">
    <subcellularLocation>
        <location evidence="1">Nucleus</location>
    </subcellularLocation>
</comment>
<dbReference type="OrthoDB" id="1602884at2759"/>
<name>A0A2R5G579_9STRA</name>
<keyword evidence="7" id="KW-1185">Reference proteome</keyword>
<evidence type="ECO:0000313" key="6">
    <source>
        <dbReference type="EMBL" id="GBG26130.1"/>
    </source>
</evidence>
<dbReference type="InParanoid" id="A0A2R5G579"/>
<protein>
    <submittedName>
        <fullName evidence="6">WD repeat-containing protein 55</fullName>
    </submittedName>
</protein>
<dbReference type="PANTHER" id="PTHR22652">
    <property type="entry name" value="NUCLEOPORIN NUP43"/>
    <property type="match status" value="1"/>
</dbReference>
<comment type="caution">
    <text evidence="6">The sequence shown here is derived from an EMBL/GenBank/DDBJ whole genome shotgun (WGS) entry which is preliminary data.</text>
</comment>
<sequence length="351" mass="37139">MMVVRANDDGDVENVALVGNTHEERRPLWEHAVPLATCSKLIAGNALTGLPATLCVGTASGRVQIYGEDDSAPIAHYSMNASVSALSVLNVRHDAPRILAGDNAGHVGLFQLEAPAEDPSSQPLTNLGRLHLYESCVTSVSVCPFRGGLGVAGSEEGKVDLIHLERMQTQTIPSRDAASVNDICFWSPDAVAVAGSSPGGVLRVWDARSPTMAMQSLPDAQNANTRQTSLAVHPSVPYQLACGDALGGISLWDLRTQRCSGRLVTHQDTITGLTFHPDRPQILLSASDDGMVRAMNVQTPSQSPVDPLYSFQGMACTSVDVCSDELSGPLLMAGGEDETIILTPLLQVLPL</sequence>
<gene>
    <name evidence="6" type="ORF">FCC1311_023502</name>
</gene>
<proteinExistence type="predicted"/>
<evidence type="ECO:0000256" key="4">
    <source>
        <dbReference type="ARBA" id="ARBA00023242"/>
    </source>
</evidence>
<evidence type="ECO:0000313" key="7">
    <source>
        <dbReference type="Proteomes" id="UP000241890"/>
    </source>
</evidence>
<evidence type="ECO:0000256" key="3">
    <source>
        <dbReference type="ARBA" id="ARBA00022737"/>
    </source>
</evidence>
<dbReference type="GO" id="GO:0031080">
    <property type="term" value="C:nuclear pore outer ring"/>
    <property type="evidence" value="ECO:0007669"/>
    <property type="project" value="TreeGrafter"/>
</dbReference>
<dbReference type="Proteomes" id="UP000241890">
    <property type="component" value="Unassembled WGS sequence"/>
</dbReference>
<dbReference type="InterPro" id="IPR036322">
    <property type="entry name" value="WD40_repeat_dom_sf"/>
</dbReference>
<evidence type="ECO:0000256" key="5">
    <source>
        <dbReference type="PROSITE-ProRule" id="PRU00221"/>
    </source>
</evidence>
<dbReference type="PANTHER" id="PTHR22652:SF0">
    <property type="entry name" value="NUCLEOPORIN NUP43"/>
    <property type="match status" value="1"/>
</dbReference>